<sequence length="415" mass="44179">MLDSSMDSSDAAPDDAAGEQQLSRPAVPPASGGQGSLRSDWLQRAGGTSQRRWLLAAGIVLLVLAAGGAAALLLPGKRTVSDGADQGQQGTLPVADERDQTKVSVSGLSGRECADAQRRPIGVMLASDPINRPVSGFAAADMVFELPVLVSDVTRLLALYQCGRPDDIGSVRSARHDYLFLAEGEDAILAHWGGSYHALNRIAAGEFKTINALTNPYNAFFRKSNLPAPYNGFTTYENLWNALQKLGYRTETTLAGYSFQADPPPVERGPAGTLSIAWPGAFRVHYVYDPAINRYQRYWAGVKQVDGGLGGEPVAPSAVLIMQAANGPAEGPGGYNDVDIEGSGDLTVYQNGRVIQGRWEKNELYKNDPVHFLDESGQPIPLTAGQVWVMAVEPHIGVTWEPVSVASPLPAGATP</sequence>
<dbReference type="InterPro" id="IPR023158">
    <property type="entry name" value="YerB-like_sf"/>
</dbReference>
<dbReference type="Pfam" id="PF17479">
    <property type="entry name" value="DUF3048_C"/>
    <property type="match status" value="1"/>
</dbReference>
<dbReference type="InterPro" id="IPR035328">
    <property type="entry name" value="DUF3048_C"/>
</dbReference>
<evidence type="ECO:0000256" key="1">
    <source>
        <dbReference type="SAM" id="MobiDB-lite"/>
    </source>
</evidence>
<keyword evidence="2" id="KW-0472">Membrane</keyword>
<feature type="domain" description="DUF3048" evidence="3">
    <location>
        <begin position="110"/>
        <end position="249"/>
    </location>
</feature>
<proteinExistence type="predicted"/>
<accession>A0A2M6WYB3</accession>
<feature type="compositionally biased region" description="Low complexity" evidence="1">
    <location>
        <begin position="1"/>
        <end position="11"/>
    </location>
</feature>
<gene>
    <name evidence="5" type="ORF">COT71_04170</name>
</gene>
<dbReference type="Pfam" id="PF11258">
    <property type="entry name" value="DUF3048"/>
    <property type="match status" value="1"/>
</dbReference>
<evidence type="ECO:0000256" key="2">
    <source>
        <dbReference type="SAM" id="Phobius"/>
    </source>
</evidence>
<keyword evidence="2" id="KW-0812">Transmembrane</keyword>
<dbReference type="Proteomes" id="UP000230731">
    <property type="component" value="Unassembled WGS sequence"/>
</dbReference>
<dbReference type="SUPFAM" id="SSF159774">
    <property type="entry name" value="YerB-like"/>
    <property type="match status" value="1"/>
</dbReference>
<evidence type="ECO:0000259" key="4">
    <source>
        <dbReference type="Pfam" id="PF17479"/>
    </source>
</evidence>
<protein>
    <recommendedName>
        <fullName evidence="7">DUF3048 domain-containing protein</fullName>
    </recommendedName>
</protein>
<name>A0A2M6WYB3_9BACT</name>
<keyword evidence="2" id="KW-1133">Transmembrane helix</keyword>
<feature type="domain" description="DUF3048" evidence="4">
    <location>
        <begin position="282"/>
        <end position="389"/>
    </location>
</feature>
<dbReference type="Gene3D" id="3.50.90.10">
    <property type="entry name" value="YerB-like"/>
    <property type="match status" value="1"/>
</dbReference>
<evidence type="ECO:0000313" key="5">
    <source>
        <dbReference type="EMBL" id="PIT97788.1"/>
    </source>
</evidence>
<feature type="transmembrane region" description="Helical" evidence="2">
    <location>
        <begin position="53"/>
        <end position="74"/>
    </location>
</feature>
<feature type="region of interest" description="Disordered" evidence="1">
    <location>
        <begin position="1"/>
        <end position="40"/>
    </location>
</feature>
<feature type="region of interest" description="Disordered" evidence="1">
    <location>
        <begin position="80"/>
        <end position="109"/>
    </location>
</feature>
<comment type="caution">
    <text evidence="5">The sequence shown here is derived from an EMBL/GenBank/DDBJ whole genome shotgun (WGS) entry which is preliminary data.</text>
</comment>
<dbReference type="EMBL" id="PEZP01000044">
    <property type="protein sequence ID" value="PIT97788.1"/>
    <property type="molecule type" value="Genomic_DNA"/>
</dbReference>
<evidence type="ECO:0000313" key="6">
    <source>
        <dbReference type="Proteomes" id="UP000230731"/>
    </source>
</evidence>
<organism evidence="5 6">
    <name type="scientific">Candidatus Andersenbacteria bacterium CG10_big_fil_rev_8_21_14_0_10_54_11</name>
    <dbReference type="NCBI Taxonomy" id="1974485"/>
    <lineage>
        <taxon>Bacteria</taxon>
        <taxon>Candidatus Anderseniibacteriota</taxon>
    </lineage>
</organism>
<dbReference type="AlphaFoldDB" id="A0A2M6WYB3"/>
<reference evidence="6" key="1">
    <citation type="submission" date="2017-09" db="EMBL/GenBank/DDBJ databases">
        <title>Depth-based differentiation of microbial function through sediment-hosted aquifers and enrichment of novel symbionts in the deep terrestrial subsurface.</title>
        <authorList>
            <person name="Probst A.J."/>
            <person name="Ladd B."/>
            <person name="Jarett J.K."/>
            <person name="Geller-Mcgrath D.E."/>
            <person name="Sieber C.M.K."/>
            <person name="Emerson J.B."/>
            <person name="Anantharaman K."/>
            <person name="Thomas B.C."/>
            <person name="Malmstrom R."/>
            <person name="Stieglmeier M."/>
            <person name="Klingl A."/>
            <person name="Woyke T."/>
            <person name="Ryan C.M."/>
            <person name="Banfield J.F."/>
        </authorList>
    </citation>
    <scope>NUCLEOTIDE SEQUENCE [LARGE SCALE GENOMIC DNA]</scope>
</reference>
<dbReference type="InterPro" id="IPR021416">
    <property type="entry name" value="DUF3048_N"/>
</dbReference>
<evidence type="ECO:0008006" key="7">
    <source>
        <dbReference type="Google" id="ProtNLM"/>
    </source>
</evidence>
<evidence type="ECO:0000259" key="3">
    <source>
        <dbReference type="Pfam" id="PF11258"/>
    </source>
</evidence>